<dbReference type="Proteomes" id="UP000799437">
    <property type="component" value="Unassembled WGS sequence"/>
</dbReference>
<evidence type="ECO:0000256" key="2">
    <source>
        <dbReference type="ARBA" id="ARBA00011534"/>
    </source>
</evidence>
<comment type="function">
    <text evidence="1">Component of the EKC/KEOPS complex that is required for the formation of a threonylcarbamoyl group on adenosine at position 37 (t(6)A37) in tRNAs that read codons beginning with adenine. The complex is probably involved in the transfer of the threonylcarbamoyl moiety of threonylcarbamoyl-AMP (TC-AMP) to the N6 group of A37. BUD32 has ATPase activity in the context of the EKC/KEOPS complex and likely plays a supporting role to the catalytic subunit KAE1. The EKC/KEOPS complex also promotes both telomere uncapping and telomere elongation. The complex is required for efficient recruitment of transcriptional coactivators.</text>
</comment>
<keyword evidence="10 15" id="KW-0067">ATP-binding</keyword>
<dbReference type="Gene3D" id="3.30.200.20">
    <property type="entry name" value="Phosphorylase Kinase, domain 1"/>
    <property type="match status" value="1"/>
</dbReference>
<evidence type="ECO:0000256" key="16">
    <source>
        <dbReference type="SAM" id="MobiDB-lite"/>
    </source>
</evidence>
<accession>A0A6A6VZB3</accession>
<comment type="catalytic activity">
    <reaction evidence="13">
        <text>L-threonyl-[protein] + ATP = O-phospho-L-threonyl-[protein] + ADP + H(+)</text>
        <dbReference type="Rhea" id="RHEA:46608"/>
        <dbReference type="Rhea" id="RHEA-COMP:11060"/>
        <dbReference type="Rhea" id="RHEA-COMP:11605"/>
        <dbReference type="ChEBI" id="CHEBI:15378"/>
        <dbReference type="ChEBI" id="CHEBI:30013"/>
        <dbReference type="ChEBI" id="CHEBI:30616"/>
        <dbReference type="ChEBI" id="CHEBI:61977"/>
        <dbReference type="ChEBI" id="CHEBI:456216"/>
        <dbReference type="EC" id="2.7.11.1"/>
    </reaction>
</comment>
<feature type="compositionally biased region" description="Basic and acidic residues" evidence="16">
    <location>
        <begin position="24"/>
        <end position="46"/>
    </location>
</feature>
<dbReference type="PROSITE" id="PS00109">
    <property type="entry name" value="PROTEIN_KINASE_TYR"/>
    <property type="match status" value="1"/>
</dbReference>
<comment type="subunit">
    <text evidence="2">Component of the EKC/KEOPS complex composed of at least BUD32, CGI121, GON7, KAE1 and PCC1; the whole complex dimerizes.</text>
</comment>
<dbReference type="GO" id="GO:0004674">
    <property type="term" value="F:protein serine/threonine kinase activity"/>
    <property type="evidence" value="ECO:0007669"/>
    <property type="project" value="UniProtKB-KW"/>
</dbReference>
<dbReference type="InterPro" id="IPR017441">
    <property type="entry name" value="Protein_kinase_ATP_BS"/>
</dbReference>
<evidence type="ECO:0000256" key="4">
    <source>
        <dbReference type="ARBA" id="ARBA00013948"/>
    </source>
</evidence>
<dbReference type="GeneID" id="54489448"/>
<proteinExistence type="predicted"/>
<reference evidence="18" key="1">
    <citation type="journal article" date="2020" name="Stud. Mycol.">
        <title>101 Dothideomycetes genomes: a test case for predicting lifestyles and emergence of pathogens.</title>
        <authorList>
            <person name="Haridas S."/>
            <person name="Albert R."/>
            <person name="Binder M."/>
            <person name="Bloem J."/>
            <person name="Labutti K."/>
            <person name="Salamov A."/>
            <person name="Andreopoulos B."/>
            <person name="Baker S."/>
            <person name="Barry K."/>
            <person name="Bills G."/>
            <person name="Bluhm B."/>
            <person name="Cannon C."/>
            <person name="Castanera R."/>
            <person name="Culley D."/>
            <person name="Daum C."/>
            <person name="Ezra D."/>
            <person name="Gonzalez J."/>
            <person name="Henrissat B."/>
            <person name="Kuo A."/>
            <person name="Liang C."/>
            <person name="Lipzen A."/>
            <person name="Lutzoni F."/>
            <person name="Magnuson J."/>
            <person name="Mondo S."/>
            <person name="Nolan M."/>
            <person name="Ohm R."/>
            <person name="Pangilinan J."/>
            <person name="Park H.-J."/>
            <person name="Ramirez L."/>
            <person name="Alfaro M."/>
            <person name="Sun H."/>
            <person name="Tritt A."/>
            <person name="Yoshinaga Y."/>
            <person name="Zwiers L.-H."/>
            <person name="Turgeon B."/>
            <person name="Goodwin S."/>
            <person name="Spatafora J."/>
            <person name="Crous P."/>
            <person name="Grigoriev I."/>
        </authorList>
    </citation>
    <scope>NUCLEOTIDE SEQUENCE</scope>
    <source>
        <strain evidence="18">CBS 121739</strain>
    </source>
</reference>
<feature type="region of interest" description="Disordered" evidence="16">
    <location>
        <begin position="1"/>
        <end position="47"/>
    </location>
</feature>
<dbReference type="InterPro" id="IPR011009">
    <property type="entry name" value="Kinase-like_dom_sf"/>
</dbReference>
<feature type="binding site" evidence="15">
    <location>
        <position position="118"/>
    </location>
    <ligand>
        <name>ATP</name>
        <dbReference type="ChEBI" id="CHEBI:30616"/>
    </ligand>
</feature>
<dbReference type="PROSITE" id="PS00107">
    <property type="entry name" value="PROTEIN_KINASE_ATP"/>
    <property type="match status" value="1"/>
</dbReference>
<keyword evidence="6" id="KW-0723">Serine/threonine-protein kinase</keyword>
<dbReference type="GO" id="GO:0043484">
    <property type="term" value="P:regulation of RNA splicing"/>
    <property type="evidence" value="ECO:0007669"/>
    <property type="project" value="TreeGrafter"/>
</dbReference>
<evidence type="ECO:0000256" key="7">
    <source>
        <dbReference type="ARBA" id="ARBA00022679"/>
    </source>
</evidence>
<gene>
    <name evidence="18" type="ORF">EJ05DRAFT_513066</name>
</gene>
<dbReference type="EC" id="2.7.11.1" evidence="3"/>
<feature type="compositionally biased region" description="Basic and acidic residues" evidence="16">
    <location>
        <begin position="385"/>
        <end position="402"/>
    </location>
</feature>
<dbReference type="RefSeq" id="XP_033598026.1">
    <property type="nucleotide sequence ID" value="XM_033748394.1"/>
</dbReference>
<dbReference type="SUPFAM" id="SSF56112">
    <property type="entry name" value="Protein kinase-like (PK-like)"/>
    <property type="match status" value="1"/>
</dbReference>
<protein>
    <recommendedName>
        <fullName evidence="5">EKC/KEOPS complex subunit BUD32</fullName>
        <ecNumber evidence="3">2.7.11.1</ecNumber>
    </recommendedName>
    <alternativeName>
        <fullName evidence="11 12">Atypical Serine/threonine protein kinase BUD32</fullName>
    </alternativeName>
    <alternativeName>
        <fullName evidence="4">EKC/KEOPS complex subunit bud32</fullName>
    </alternativeName>
</protein>
<evidence type="ECO:0000256" key="15">
    <source>
        <dbReference type="PROSITE-ProRule" id="PRU10141"/>
    </source>
</evidence>
<evidence type="ECO:0000256" key="12">
    <source>
        <dbReference type="ARBA" id="ARBA00033194"/>
    </source>
</evidence>
<dbReference type="EMBL" id="ML996577">
    <property type="protein sequence ID" value="KAF2755575.1"/>
    <property type="molecule type" value="Genomic_DNA"/>
</dbReference>
<evidence type="ECO:0000256" key="5">
    <source>
        <dbReference type="ARBA" id="ARBA00019973"/>
    </source>
</evidence>
<keyword evidence="9 18" id="KW-0418">Kinase</keyword>
<evidence type="ECO:0000256" key="10">
    <source>
        <dbReference type="ARBA" id="ARBA00022840"/>
    </source>
</evidence>
<evidence type="ECO:0000256" key="13">
    <source>
        <dbReference type="ARBA" id="ARBA00047899"/>
    </source>
</evidence>
<dbReference type="AlphaFoldDB" id="A0A6A6VZB3"/>
<evidence type="ECO:0000256" key="3">
    <source>
        <dbReference type="ARBA" id="ARBA00012513"/>
    </source>
</evidence>
<evidence type="ECO:0000313" key="18">
    <source>
        <dbReference type="EMBL" id="KAF2755575.1"/>
    </source>
</evidence>
<evidence type="ECO:0000313" key="19">
    <source>
        <dbReference type="Proteomes" id="UP000799437"/>
    </source>
</evidence>
<dbReference type="InterPro" id="IPR051175">
    <property type="entry name" value="CLK_kinases"/>
</dbReference>
<keyword evidence="19" id="KW-1185">Reference proteome</keyword>
<feature type="domain" description="Protein kinase" evidence="17">
    <location>
        <begin position="87"/>
        <end position="467"/>
    </location>
</feature>
<dbReference type="InterPro" id="IPR008266">
    <property type="entry name" value="Tyr_kinase_AS"/>
</dbReference>
<evidence type="ECO:0000256" key="11">
    <source>
        <dbReference type="ARBA" id="ARBA00030980"/>
    </source>
</evidence>
<feature type="region of interest" description="Disordered" evidence="16">
    <location>
        <begin position="385"/>
        <end position="408"/>
    </location>
</feature>
<dbReference type="Gene3D" id="1.10.510.10">
    <property type="entry name" value="Transferase(Phosphotransferase) domain 1"/>
    <property type="match status" value="1"/>
</dbReference>
<evidence type="ECO:0000256" key="1">
    <source>
        <dbReference type="ARBA" id="ARBA00003747"/>
    </source>
</evidence>
<comment type="catalytic activity">
    <reaction evidence="14">
        <text>L-seryl-[protein] + ATP = O-phospho-L-seryl-[protein] + ADP + H(+)</text>
        <dbReference type="Rhea" id="RHEA:17989"/>
        <dbReference type="Rhea" id="RHEA-COMP:9863"/>
        <dbReference type="Rhea" id="RHEA-COMP:11604"/>
        <dbReference type="ChEBI" id="CHEBI:15378"/>
        <dbReference type="ChEBI" id="CHEBI:29999"/>
        <dbReference type="ChEBI" id="CHEBI:30616"/>
        <dbReference type="ChEBI" id="CHEBI:83421"/>
        <dbReference type="ChEBI" id="CHEBI:456216"/>
        <dbReference type="EC" id="2.7.11.1"/>
    </reaction>
</comment>
<dbReference type="PANTHER" id="PTHR45646:SF11">
    <property type="entry name" value="SERINE_THREONINE-PROTEIN KINASE DOA"/>
    <property type="match status" value="1"/>
</dbReference>
<dbReference type="GO" id="GO:0005524">
    <property type="term" value="F:ATP binding"/>
    <property type="evidence" value="ECO:0007669"/>
    <property type="project" value="UniProtKB-UniRule"/>
</dbReference>
<dbReference type="OrthoDB" id="5979581at2759"/>
<feature type="compositionally biased region" description="Basic and acidic residues" evidence="16">
    <location>
        <begin position="1"/>
        <end position="17"/>
    </location>
</feature>
<keyword evidence="7" id="KW-0808">Transferase</keyword>
<evidence type="ECO:0000256" key="9">
    <source>
        <dbReference type="ARBA" id="ARBA00022777"/>
    </source>
</evidence>
<dbReference type="PROSITE" id="PS50011">
    <property type="entry name" value="PROTEIN_KINASE_DOM"/>
    <property type="match status" value="1"/>
</dbReference>
<dbReference type="Pfam" id="PF00069">
    <property type="entry name" value="Pkinase"/>
    <property type="match status" value="2"/>
</dbReference>
<name>A0A6A6VZB3_9PEZI</name>
<dbReference type="InterPro" id="IPR000719">
    <property type="entry name" value="Prot_kinase_dom"/>
</dbReference>
<evidence type="ECO:0000256" key="6">
    <source>
        <dbReference type="ARBA" id="ARBA00022527"/>
    </source>
</evidence>
<organism evidence="18 19">
    <name type="scientific">Pseudovirgaria hyperparasitica</name>
    <dbReference type="NCBI Taxonomy" id="470096"/>
    <lineage>
        <taxon>Eukaryota</taxon>
        <taxon>Fungi</taxon>
        <taxon>Dikarya</taxon>
        <taxon>Ascomycota</taxon>
        <taxon>Pezizomycotina</taxon>
        <taxon>Dothideomycetes</taxon>
        <taxon>Dothideomycetes incertae sedis</taxon>
        <taxon>Acrospermales</taxon>
        <taxon>Acrospermaceae</taxon>
        <taxon>Pseudovirgaria</taxon>
    </lineage>
</organism>
<dbReference type="SMART" id="SM00220">
    <property type="entry name" value="S_TKc"/>
    <property type="match status" value="1"/>
</dbReference>
<keyword evidence="8 15" id="KW-0547">Nucleotide-binding</keyword>
<evidence type="ECO:0000256" key="8">
    <source>
        <dbReference type="ARBA" id="ARBA00022741"/>
    </source>
</evidence>
<dbReference type="PANTHER" id="PTHR45646">
    <property type="entry name" value="SERINE/THREONINE-PROTEIN KINASE DOA-RELATED"/>
    <property type="match status" value="1"/>
</dbReference>
<dbReference type="GO" id="GO:0005634">
    <property type="term" value="C:nucleus"/>
    <property type="evidence" value="ECO:0007669"/>
    <property type="project" value="TreeGrafter"/>
</dbReference>
<evidence type="ECO:0000256" key="14">
    <source>
        <dbReference type="ARBA" id="ARBA00048679"/>
    </source>
</evidence>
<evidence type="ECO:0000259" key="17">
    <source>
        <dbReference type="PROSITE" id="PS50011"/>
    </source>
</evidence>
<sequence length="469" mass="53524">MDSDSKARRERIVKDAETNEITDDQIHDDTRTDRETPSVDDQKPVDFDPESELLLDMNPSRLEAIYDYNEGGHCPIELGNTLYGDRYRVIHKLGNGGFGNVWLCRDLRHETPHYVAVKVLMAELTDDCGELKAMELLKRIPEEELANNHICIAIDFFEQRSPNGNHFCFVYPLLGPPVPLALEDTRNTAQSIVDLKRVVLEISQALACLHRNGICHGDLTAKNILFQLEGIDGLSEAEVFQALGEPQRNPVITATEEKHNRDTAPQYLVYPIDFGKVDKRYIGEHIRLIDFGEAFDILSLPPDIGLPPMYCPPELVLDKRVSVGCDLWALGVTLFEMRAGVRPINILDSGEIDEYLYHLVLMLGKLPEPWWSTTWKARRECFTDEMDSDNRPEQTGDPESRTNESSSIGSRLKGHLFWDWDTLSMDFSKHITPPEELEGFVDLLEKLLRYDPAERLTAREVSRHPWVTE</sequence>